<dbReference type="PANTHER" id="PTHR42928">
    <property type="entry name" value="TRICARBOXYLATE-BINDING PROTEIN"/>
    <property type="match status" value="1"/>
</dbReference>
<dbReference type="SUPFAM" id="SSF53850">
    <property type="entry name" value="Periplasmic binding protein-like II"/>
    <property type="match status" value="1"/>
</dbReference>
<dbReference type="InterPro" id="IPR005064">
    <property type="entry name" value="BUG"/>
</dbReference>
<proteinExistence type="inferred from homology"/>
<dbReference type="Pfam" id="PF03401">
    <property type="entry name" value="TctC"/>
    <property type="match status" value="1"/>
</dbReference>
<dbReference type="Proteomes" id="UP001529369">
    <property type="component" value="Unassembled WGS sequence"/>
</dbReference>
<dbReference type="PIRSF" id="PIRSF017082">
    <property type="entry name" value="YflP"/>
    <property type="match status" value="1"/>
</dbReference>
<name>A0ABT8AEH4_9PROT</name>
<sequence length="360" mass="37813">MLAINRARLALQQGGGYPLLRRTNPEIAMPLAVPTRRSLLLGAGAAGLWQPATAQTQRAMTIVVPYAAGGGTDITAREFAQVFAPELATSALGGQTVVVDNRGGAAGHVGSVSVARARPDATTLLFAVSTNIVVNPHLQKGDRLDLATALQPVAQVSSYQYVLVVHPDVPAKTLPELLSHIRGQPRGELTYSSGGVGNANHLAGVLFSEAAGVRMEHVPYRGTAPALLDVVAGRVTMNFSSPPPALALVREGKLRAIAVTGEKRIAALPEVPTLAEAGLPGAVIIGWHGVFAPAGVPAQTMDRLEAAARRAAATPKFLDRLEHDGLEPAPARPRAVFAEAVRQESAYWARKVQELDLKLE</sequence>
<dbReference type="PANTHER" id="PTHR42928:SF5">
    <property type="entry name" value="BLR1237 PROTEIN"/>
    <property type="match status" value="1"/>
</dbReference>
<comment type="caution">
    <text evidence="2">The sequence shown here is derived from an EMBL/GenBank/DDBJ whole genome shotgun (WGS) entry which is preliminary data.</text>
</comment>
<accession>A0ABT8AEH4</accession>
<comment type="similarity">
    <text evidence="1">Belongs to the UPF0065 (bug) family.</text>
</comment>
<dbReference type="Gene3D" id="3.40.190.150">
    <property type="entry name" value="Bordetella uptake gene, domain 1"/>
    <property type="match status" value="1"/>
</dbReference>
<evidence type="ECO:0000313" key="3">
    <source>
        <dbReference type="Proteomes" id="UP001529369"/>
    </source>
</evidence>
<evidence type="ECO:0000256" key="1">
    <source>
        <dbReference type="ARBA" id="ARBA00006987"/>
    </source>
</evidence>
<gene>
    <name evidence="2" type="ORF">QWZ14_25505</name>
</gene>
<dbReference type="RefSeq" id="WP_290319810.1">
    <property type="nucleotide sequence ID" value="NZ_JAUFPN010000197.1"/>
</dbReference>
<dbReference type="CDD" id="cd07012">
    <property type="entry name" value="PBP2_Bug_TTT"/>
    <property type="match status" value="1"/>
</dbReference>
<dbReference type="InterPro" id="IPR042100">
    <property type="entry name" value="Bug_dom1"/>
</dbReference>
<evidence type="ECO:0000313" key="2">
    <source>
        <dbReference type="EMBL" id="MDN3567749.1"/>
    </source>
</evidence>
<dbReference type="Gene3D" id="3.40.190.10">
    <property type="entry name" value="Periplasmic binding protein-like II"/>
    <property type="match status" value="1"/>
</dbReference>
<organism evidence="2 3">
    <name type="scientific">Paeniroseomonas aquatica</name>
    <dbReference type="NCBI Taxonomy" id="373043"/>
    <lineage>
        <taxon>Bacteria</taxon>
        <taxon>Pseudomonadati</taxon>
        <taxon>Pseudomonadota</taxon>
        <taxon>Alphaproteobacteria</taxon>
        <taxon>Acetobacterales</taxon>
        <taxon>Acetobacteraceae</taxon>
        <taxon>Paeniroseomonas</taxon>
    </lineage>
</organism>
<protein>
    <submittedName>
        <fullName evidence="2">Tripartite tricarboxylate transporter substrate binding protein</fullName>
    </submittedName>
</protein>
<dbReference type="EMBL" id="JAUFPN010000197">
    <property type="protein sequence ID" value="MDN3567749.1"/>
    <property type="molecule type" value="Genomic_DNA"/>
</dbReference>
<reference evidence="3" key="1">
    <citation type="journal article" date="2019" name="Int. J. Syst. Evol. Microbiol.">
        <title>The Global Catalogue of Microorganisms (GCM) 10K type strain sequencing project: providing services to taxonomists for standard genome sequencing and annotation.</title>
        <authorList>
            <consortium name="The Broad Institute Genomics Platform"/>
            <consortium name="The Broad Institute Genome Sequencing Center for Infectious Disease"/>
            <person name="Wu L."/>
            <person name="Ma J."/>
        </authorList>
    </citation>
    <scope>NUCLEOTIDE SEQUENCE [LARGE SCALE GENOMIC DNA]</scope>
    <source>
        <strain evidence="3">CECT 7131</strain>
    </source>
</reference>
<keyword evidence="3" id="KW-1185">Reference proteome</keyword>